<feature type="transmembrane region" description="Helical" evidence="5">
    <location>
        <begin position="195"/>
        <end position="213"/>
    </location>
</feature>
<dbReference type="Pfam" id="PF01925">
    <property type="entry name" value="TauE"/>
    <property type="match status" value="1"/>
</dbReference>
<keyword evidence="5" id="KW-1003">Cell membrane</keyword>
<dbReference type="EMBL" id="CP121252">
    <property type="protein sequence ID" value="WFP15722.1"/>
    <property type="molecule type" value="Genomic_DNA"/>
</dbReference>
<feature type="transmembrane region" description="Helical" evidence="5">
    <location>
        <begin position="97"/>
        <end position="117"/>
    </location>
</feature>
<keyword evidence="4 5" id="KW-0472">Membrane</keyword>
<keyword evidence="2 5" id="KW-0812">Transmembrane</keyword>
<evidence type="ECO:0000256" key="1">
    <source>
        <dbReference type="ARBA" id="ARBA00004141"/>
    </source>
</evidence>
<accession>A0ABY8H4Z2</accession>
<gene>
    <name evidence="6" type="ORF">P8192_09965</name>
</gene>
<evidence type="ECO:0000256" key="4">
    <source>
        <dbReference type="ARBA" id="ARBA00023136"/>
    </source>
</evidence>
<keyword evidence="7" id="KW-1185">Reference proteome</keyword>
<feature type="transmembrane region" description="Helical" evidence="5">
    <location>
        <begin position="225"/>
        <end position="250"/>
    </location>
</feature>
<name>A0ABY8H4Z2_9MICC</name>
<evidence type="ECO:0000313" key="7">
    <source>
        <dbReference type="Proteomes" id="UP001219037"/>
    </source>
</evidence>
<comment type="subcellular location">
    <subcellularLocation>
        <location evidence="5">Cell membrane</location>
        <topology evidence="5">Multi-pass membrane protein</topology>
    </subcellularLocation>
    <subcellularLocation>
        <location evidence="1">Membrane</location>
        <topology evidence="1">Multi-pass membrane protein</topology>
    </subcellularLocation>
</comment>
<evidence type="ECO:0000313" key="6">
    <source>
        <dbReference type="EMBL" id="WFP15722.1"/>
    </source>
</evidence>
<evidence type="ECO:0000256" key="3">
    <source>
        <dbReference type="ARBA" id="ARBA00022989"/>
    </source>
</evidence>
<keyword evidence="3 5" id="KW-1133">Transmembrane helix</keyword>
<reference evidence="6 7" key="1">
    <citation type="submission" date="2023-04" db="EMBL/GenBank/DDBJ databases">
        <title>Funneling lignin-derived compounds into biodiesel using alkali-halophilic Citricoccus sp. P2.</title>
        <authorList>
            <person name="Luo C.-B."/>
        </authorList>
    </citation>
    <scope>NUCLEOTIDE SEQUENCE [LARGE SCALE GENOMIC DNA]</scope>
    <source>
        <strain evidence="6 7">P2</strain>
    </source>
</reference>
<feature type="transmembrane region" description="Helical" evidence="5">
    <location>
        <begin position="72"/>
        <end position="91"/>
    </location>
</feature>
<feature type="transmembrane region" description="Helical" evidence="5">
    <location>
        <begin position="35"/>
        <end position="60"/>
    </location>
</feature>
<protein>
    <recommendedName>
        <fullName evidence="5">Probable membrane transporter protein</fullName>
    </recommendedName>
</protein>
<feature type="transmembrane region" description="Helical" evidence="5">
    <location>
        <begin position="160"/>
        <end position="183"/>
    </location>
</feature>
<evidence type="ECO:0000256" key="2">
    <source>
        <dbReference type="ARBA" id="ARBA00022692"/>
    </source>
</evidence>
<dbReference type="InterPro" id="IPR002781">
    <property type="entry name" value="TM_pro_TauE-like"/>
</dbReference>
<proteinExistence type="inferred from homology"/>
<comment type="similarity">
    <text evidence="5">Belongs to the 4-toluene sulfonate uptake permease (TSUP) (TC 2.A.102) family.</text>
</comment>
<dbReference type="Proteomes" id="UP001219037">
    <property type="component" value="Chromosome"/>
</dbReference>
<dbReference type="RefSeq" id="WP_278156692.1">
    <property type="nucleotide sequence ID" value="NZ_CP121252.1"/>
</dbReference>
<sequence>MTSLMMTLLVVLLVVVATVLQRLTGLGFAMLVTPFFVILLGTHAGVMLTTLLAIVASVVMLPSMWRHVDWSAVVWIGAPAVLIIPAASWAGRWFDSAIIYLLVGGIVLIGLSASLALQRATVTVTGKTPQVLTGAIAGAGTVLAGIGGPSMTIYGVLSRWPMLSFAASMQPLWIVICVAAGLSRWLILGSTPPDFPWWGWLGCVLGIVLGASAGQRLRRVVDDRWAFRIVVVIAMIGALLSVGTGIAGLLGS</sequence>
<evidence type="ECO:0000256" key="5">
    <source>
        <dbReference type="RuleBase" id="RU363041"/>
    </source>
</evidence>
<organism evidence="6 7">
    <name type="scientific">Citricoccus muralis</name>
    <dbReference type="NCBI Taxonomy" id="169134"/>
    <lineage>
        <taxon>Bacteria</taxon>
        <taxon>Bacillati</taxon>
        <taxon>Actinomycetota</taxon>
        <taxon>Actinomycetes</taxon>
        <taxon>Micrococcales</taxon>
        <taxon>Micrococcaceae</taxon>
        <taxon>Citricoccus</taxon>
    </lineage>
</organism>